<keyword evidence="2" id="KW-1185">Reference proteome</keyword>
<proteinExistence type="predicted"/>
<dbReference type="EMBL" id="JACIDR010000001">
    <property type="protein sequence ID" value="MBB3971908.1"/>
    <property type="molecule type" value="Genomic_DNA"/>
</dbReference>
<accession>A0A7W6D2C7</accession>
<dbReference type="RefSeq" id="WP_183393749.1">
    <property type="nucleotide sequence ID" value="NZ_JACIDR010000001.1"/>
</dbReference>
<name>A0A7W6D2C7_9HYPH</name>
<gene>
    <name evidence="1" type="ORF">GGR24_000541</name>
</gene>
<protein>
    <recommendedName>
        <fullName evidence="3">Helix-turn-helix domain-containing protein</fullName>
    </recommendedName>
</protein>
<dbReference type="InterPro" id="IPR009057">
    <property type="entry name" value="Homeodomain-like_sf"/>
</dbReference>
<evidence type="ECO:0000313" key="1">
    <source>
        <dbReference type="EMBL" id="MBB3971908.1"/>
    </source>
</evidence>
<reference evidence="1 2" key="1">
    <citation type="submission" date="2020-08" db="EMBL/GenBank/DDBJ databases">
        <title>Genomic Encyclopedia of Type Strains, Phase IV (KMG-IV): sequencing the most valuable type-strain genomes for metagenomic binning, comparative biology and taxonomic classification.</title>
        <authorList>
            <person name="Goeker M."/>
        </authorList>
    </citation>
    <scope>NUCLEOTIDE SEQUENCE [LARGE SCALE GENOMIC DNA]</scope>
    <source>
        <strain evidence="1 2">DSM 25481</strain>
    </source>
</reference>
<comment type="caution">
    <text evidence="1">The sequence shown here is derived from an EMBL/GenBank/DDBJ whole genome shotgun (WGS) entry which is preliminary data.</text>
</comment>
<dbReference type="AlphaFoldDB" id="A0A7W6D2C7"/>
<evidence type="ECO:0000313" key="2">
    <source>
        <dbReference type="Proteomes" id="UP000528964"/>
    </source>
</evidence>
<dbReference type="Proteomes" id="UP000528964">
    <property type="component" value="Unassembled WGS sequence"/>
</dbReference>
<sequence>MPAFRAHSADEIAHARTLYEETDLSPHDIARILGIGTNTFYRRVKSWGWRRRRLRVEEVEAAAVVAAGSRDRALQELGQRVLDERRAAIDRAEDAIVAQLDALETMQARVAAAAMTVLEGEKAARTLRLLTQTLVEVGRYRSEAAAQAAGRRARGEADAAELEKAREALRGKIEALWAQERGGG</sequence>
<evidence type="ECO:0008006" key="3">
    <source>
        <dbReference type="Google" id="ProtNLM"/>
    </source>
</evidence>
<dbReference type="SUPFAM" id="SSF46689">
    <property type="entry name" value="Homeodomain-like"/>
    <property type="match status" value="1"/>
</dbReference>
<organism evidence="1 2">
    <name type="scientific">Hansschlegelia beijingensis</name>
    <dbReference type="NCBI Taxonomy" id="1133344"/>
    <lineage>
        <taxon>Bacteria</taxon>
        <taxon>Pseudomonadati</taxon>
        <taxon>Pseudomonadota</taxon>
        <taxon>Alphaproteobacteria</taxon>
        <taxon>Hyphomicrobiales</taxon>
        <taxon>Methylopilaceae</taxon>
        <taxon>Hansschlegelia</taxon>
    </lineage>
</organism>